<accession>A0ABR7KWD2</accession>
<dbReference type="Proteomes" id="UP000652755">
    <property type="component" value="Unassembled WGS sequence"/>
</dbReference>
<comment type="caution">
    <text evidence="5">The sequence shown here is derived from an EMBL/GenBank/DDBJ whole genome shotgun (WGS) entry which is preliminary data.</text>
</comment>
<organism evidence="5 6">
    <name type="scientific">Pedobacter fastidiosus</name>
    <dbReference type="NCBI Taxonomy" id="2765361"/>
    <lineage>
        <taxon>Bacteria</taxon>
        <taxon>Pseudomonadati</taxon>
        <taxon>Bacteroidota</taxon>
        <taxon>Sphingobacteriia</taxon>
        <taxon>Sphingobacteriales</taxon>
        <taxon>Sphingobacteriaceae</taxon>
        <taxon>Pedobacter</taxon>
    </lineage>
</organism>
<gene>
    <name evidence="5" type="ORF">H7U22_17030</name>
</gene>
<keyword evidence="1" id="KW-0328">Glycosyltransferase</keyword>
<keyword evidence="6" id="KW-1185">Reference proteome</keyword>
<sequence>MPYLKKIAKVLGFGLLYSFLKDLRIRLKGFNVLSFEETKSFLKPYQIKTVEGNEYLLPKVIDCADEQKIIFKDIKITTDQLYVWDYSKPEDQAYLSIYGSVIIGNKVLLTHRDHKGFYKDVYSDDTRETVSVASVIAPFSHNQDENGYCGYYDYLYFVAIKISRIIEARPEVNLSDAYISYAPFGGDYEKEYLELFGLNPDKLIDSQKYKVISPRFLMANGTSWHPNLDDILSMKNLIERKFQPIKTNPNRIYISRAGRRKIINEDELITLLKKFDFEIIEDKKRTVKEQISIYSNASFIIGPHGASFANIIWCSPQTHLFELLSCNYVPDYFAYLANVMQMEYSAYYEGIADGSISFREGSTEDIYVSIQKLENCLNHIFKI</sequence>
<evidence type="ECO:0000313" key="6">
    <source>
        <dbReference type="Proteomes" id="UP000652755"/>
    </source>
</evidence>
<dbReference type="EMBL" id="JACRYL010000016">
    <property type="protein sequence ID" value="MBC6112130.1"/>
    <property type="molecule type" value="Genomic_DNA"/>
</dbReference>
<reference evidence="5 6" key="1">
    <citation type="submission" date="2020-08" db="EMBL/GenBank/DDBJ databases">
        <authorList>
            <person name="Sun Q."/>
            <person name="Inoue M."/>
        </authorList>
    </citation>
    <scope>NUCLEOTIDE SEQUENCE [LARGE SCALE GENOMIC DNA]</scope>
    <source>
        <strain evidence="5 6">CCM 8938</strain>
    </source>
</reference>
<name>A0ABR7KWD2_9SPHI</name>
<evidence type="ECO:0000256" key="2">
    <source>
        <dbReference type="ARBA" id="ARBA00022679"/>
    </source>
</evidence>
<keyword evidence="3" id="KW-0325">Glycoprotein</keyword>
<feature type="domain" description="Glycosyltransferase 61 catalytic" evidence="4">
    <location>
        <begin position="230"/>
        <end position="319"/>
    </location>
</feature>
<keyword evidence="2" id="KW-0808">Transferase</keyword>
<dbReference type="InterPro" id="IPR007657">
    <property type="entry name" value="Glycosyltransferase_61"/>
</dbReference>
<dbReference type="PANTHER" id="PTHR20961">
    <property type="entry name" value="GLYCOSYLTRANSFERASE"/>
    <property type="match status" value="1"/>
</dbReference>
<dbReference type="RefSeq" id="WP_187072556.1">
    <property type="nucleotide sequence ID" value="NZ_JACRYL010000016.1"/>
</dbReference>
<evidence type="ECO:0000259" key="4">
    <source>
        <dbReference type="Pfam" id="PF04577"/>
    </source>
</evidence>
<protein>
    <submittedName>
        <fullName evidence="5">Glycosyltransferase family 61 protein</fullName>
    </submittedName>
</protein>
<evidence type="ECO:0000313" key="5">
    <source>
        <dbReference type="EMBL" id="MBC6112130.1"/>
    </source>
</evidence>
<evidence type="ECO:0000256" key="1">
    <source>
        <dbReference type="ARBA" id="ARBA00022676"/>
    </source>
</evidence>
<proteinExistence type="predicted"/>
<evidence type="ECO:0000256" key="3">
    <source>
        <dbReference type="ARBA" id="ARBA00023180"/>
    </source>
</evidence>
<dbReference type="InterPro" id="IPR049625">
    <property type="entry name" value="Glyco_transf_61_cat"/>
</dbReference>
<dbReference type="Pfam" id="PF04577">
    <property type="entry name" value="Glyco_transf_61"/>
    <property type="match status" value="1"/>
</dbReference>